<reference evidence="1 2" key="2">
    <citation type="submission" date="2020-07" db="EMBL/GenBank/DDBJ databases">
        <title>Genome assembly of wild tea tree DASZ reveals pedigree and selection history of tea varieties.</title>
        <authorList>
            <person name="Zhang W."/>
        </authorList>
    </citation>
    <scope>NUCLEOTIDE SEQUENCE [LARGE SCALE GENOMIC DNA]</scope>
    <source>
        <strain evidence="2">cv. G240</strain>
        <tissue evidence="1">Leaf</tissue>
    </source>
</reference>
<dbReference type="AlphaFoldDB" id="A0A7J7G1Y7"/>
<comment type="caution">
    <text evidence="1">The sequence shown here is derived from an EMBL/GenBank/DDBJ whole genome shotgun (WGS) entry which is preliminary data.</text>
</comment>
<evidence type="ECO:0000313" key="1">
    <source>
        <dbReference type="EMBL" id="KAF5933246.1"/>
    </source>
</evidence>
<keyword evidence="2" id="KW-1185">Reference proteome</keyword>
<organism evidence="1 2">
    <name type="scientific">Camellia sinensis</name>
    <name type="common">Tea plant</name>
    <name type="synonym">Thea sinensis</name>
    <dbReference type="NCBI Taxonomy" id="4442"/>
    <lineage>
        <taxon>Eukaryota</taxon>
        <taxon>Viridiplantae</taxon>
        <taxon>Streptophyta</taxon>
        <taxon>Embryophyta</taxon>
        <taxon>Tracheophyta</taxon>
        <taxon>Spermatophyta</taxon>
        <taxon>Magnoliopsida</taxon>
        <taxon>eudicotyledons</taxon>
        <taxon>Gunneridae</taxon>
        <taxon>Pentapetalae</taxon>
        <taxon>asterids</taxon>
        <taxon>Ericales</taxon>
        <taxon>Theaceae</taxon>
        <taxon>Camellia</taxon>
    </lineage>
</organism>
<gene>
    <name evidence="1" type="ORF">HYC85_029417</name>
</gene>
<proteinExistence type="predicted"/>
<reference evidence="2" key="1">
    <citation type="journal article" date="2020" name="Nat. Commun.">
        <title>Genome assembly of wild tea tree DASZ reveals pedigree and selection history of tea varieties.</title>
        <authorList>
            <person name="Zhang W."/>
            <person name="Zhang Y."/>
            <person name="Qiu H."/>
            <person name="Guo Y."/>
            <person name="Wan H."/>
            <person name="Zhang X."/>
            <person name="Scossa F."/>
            <person name="Alseekh S."/>
            <person name="Zhang Q."/>
            <person name="Wang P."/>
            <person name="Xu L."/>
            <person name="Schmidt M.H."/>
            <person name="Jia X."/>
            <person name="Li D."/>
            <person name="Zhu A."/>
            <person name="Guo F."/>
            <person name="Chen W."/>
            <person name="Ni D."/>
            <person name="Usadel B."/>
            <person name="Fernie A.R."/>
            <person name="Wen W."/>
        </authorList>
    </citation>
    <scope>NUCLEOTIDE SEQUENCE [LARGE SCALE GENOMIC DNA]</scope>
    <source>
        <strain evidence="2">cv. G240</strain>
    </source>
</reference>
<sequence>MVLCGNNCTLYPTLHVMGFQSSSSILSDVVRTCLIQIIMKDYITFPILLSNKNFKEKYVWCVVGGNVFKGVYDARLETRLKARRTENAQMRYLLGDTPAMRTYQRQRRKHLKCFIRFSRFGR</sequence>
<accession>A0A7J7G1Y7</accession>
<dbReference type="Proteomes" id="UP000593564">
    <property type="component" value="Unassembled WGS sequence"/>
</dbReference>
<name>A0A7J7G1Y7_CAMSI</name>
<protein>
    <submittedName>
        <fullName evidence="1">Uncharacterized protein</fullName>
    </submittedName>
</protein>
<dbReference type="EMBL" id="JACBKZ010000014">
    <property type="protein sequence ID" value="KAF5933246.1"/>
    <property type="molecule type" value="Genomic_DNA"/>
</dbReference>
<evidence type="ECO:0000313" key="2">
    <source>
        <dbReference type="Proteomes" id="UP000593564"/>
    </source>
</evidence>